<gene>
    <name evidence="3" type="ORF">ACFQNJ_18070</name>
</gene>
<sequence length="456" mass="46191">MSTTAVSSGTGQSASSGTHASSKSSGASGDKAGKAGASQAPKGDVFAMLLMMLGDGAALAPDAGTGPGEDDLLQADGVPTEDPQLALLSAGAVTPSAFAPTGLGQTDTDPVQAMLASRYPLERRLDRAGISGPEPGANSTGNIDIAELGMQATTDSELPDGLTLPSDLRPAEPPATNRPAPGLSMQRQDMLSTKTIRLPAGAHAATSHIATRAMTEMSAQAAVTLASRSGEAMTWSGGLPMRSTVQLDARLSSQDASPLSVGDLDSLGTSGLIGGAQAQGSGQFGEPGQPMPGESGPTDLGKSDASDPDMEHFADAQAALDDEAAEHWHAGQLQQARLSIAGESGESIEVQLQLAGDSVNVEFRTDDENARQQLSQDGGRELSGRLEQEGLSLIDVSVGGRQGSGNPQGKPGNPSTVELGRTSPLRRGGEATDTSVSGSQGLRPLADPGRPLDLFV</sequence>
<dbReference type="RefSeq" id="WP_382260037.1">
    <property type="nucleotide sequence ID" value="NZ_JBHTBX010000018.1"/>
</dbReference>
<dbReference type="EMBL" id="JBHTBX010000018">
    <property type="protein sequence ID" value="MFC7436417.1"/>
    <property type="molecule type" value="Genomic_DNA"/>
</dbReference>
<feature type="region of interest" description="Disordered" evidence="1">
    <location>
        <begin position="1"/>
        <end position="39"/>
    </location>
</feature>
<keyword evidence="3" id="KW-0282">Flagellum</keyword>
<dbReference type="InterPro" id="IPR021136">
    <property type="entry name" value="Flagellar_hook_control-like_C"/>
</dbReference>
<feature type="region of interest" description="Disordered" evidence="1">
    <location>
        <begin position="149"/>
        <end position="185"/>
    </location>
</feature>
<dbReference type="Proteomes" id="UP001596495">
    <property type="component" value="Unassembled WGS sequence"/>
</dbReference>
<dbReference type="Gene3D" id="3.30.750.140">
    <property type="match status" value="1"/>
</dbReference>
<reference evidence="4" key="1">
    <citation type="journal article" date="2019" name="Int. J. Syst. Evol. Microbiol.">
        <title>The Global Catalogue of Microorganisms (GCM) 10K type strain sequencing project: providing services to taxonomists for standard genome sequencing and annotation.</title>
        <authorList>
            <consortium name="The Broad Institute Genomics Platform"/>
            <consortium name="The Broad Institute Genome Sequencing Center for Infectious Disease"/>
            <person name="Wu L."/>
            <person name="Ma J."/>
        </authorList>
    </citation>
    <scope>NUCLEOTIDE SEQUENCE [LARGE SCALE GENOMIC DNA]</scope>
    <source>
        <strain evidence="4">CCUG 54518</strain>
    </source>
</reference>
<organism evidence="3 4">
    <name type="scientific">Hydrogenophaga bisanensis</name>
    <dbReference type="NCBI Taxonomy" id="439611"/>
    <lineage>
        <taxon>Bacteria</taxon>
        <taxon>Pseudomonadati</taxon>
        <taxon>Pseudomonadota</taxon>
        <taxon>Betaproteobacteria</taxon>
        <taxon>Burkholderiales</taxon>
        <taxon>Comamonadaceae</taxon>
        <taxon>Hydrogenophaga</taxon>
    </lineage>
</organism>
<dbReference type="Pfam" id="PF02120">
    <property type="entry name" value="Flg_hook"/>
    <property type="match status" value="1"/>
</dbReference>
<evidence type="ECO:0000313" key="3">
    <source>
        <dbReference type="EMBL" id="MFC7436417.1"/>
    </source>
</evidence>
<keyword evidence="4" id="KW-1185">Reference proteome</keyword>
<evidence type="ECO:0000313" key="4">
    <source>
        <dbReference type="Proteomes" id="UP001596495"/>
    </source>
</evidence>
<feature type="region of interest" description="Disordered" evidence="1">
    <location>
        <begin position="268"/>
        <end position="309"/>
    </location>
</feature>
<accession>A0ABW2RE93</accession>
<feature type="domain" description="Flagellar hook-length control protein-like C-terminal" evidence="2">
    <location>
        <begin position="325"/>
        <end position="405"/>
    </location>
</feature>
<keyword evidence="3" id="KW-0969">Cilium</keyword>
<evidence type="ECO:0000259" key="2">
    <source>
        <dbReference type="Pfam" id="PF02120"/>
    </source>
</evidence>
<proteinExistence type="predicted"/>
<name>A0ABW2RE93_9BURK</name>
<protein>
    <submittedName>
        <fullName evidence="3">Flagellar hook-length control protein FliK</fullName>
    </submittedName>
</protein>
<feature type="compositionally biased region" description="Low complexity" evidence="1">
    <location>
        <begin position="1"/>
        <end position="38"/>
    </location>
</feature>
<comment type="caution">
    <text evidence="3">The sequence shown here is derived from an EMBL/GenBank/DDBJ whole genome shotgun (WGS) entry which is preliminary data.</text>
</comment>
<feature type="region of interest" description="Disordered" evidence="1">
    <location>
        <begin position="57"/>
        <end position="83"/>
    </location>
</feature>
<dbReference type="InterPro" id="IPR038610">
    <property type="entry name" value="FliK-like_C_sf"/>
</dbReference>
<feature type="region of interest" description="Disordered" evidence="1">
    <location>
        <begin position="395"/>
        <end position="456"/>
    </location>
</feature>
<evidence type="ECO:0000256" key="1">
    <source>
        <dbReference type="SAM" id="MobiDB-lite"/>
    </source>
</evidence>
<keyword evidence="3" id="KW-0966">Cell projection</keyword>